<dbReference type="EMBL" id="VSKK01000002">
    <property type="protein sequence ID" value="TYB77260.1"/>
    <property type="molecule type" value="Genomic_DNA"/>
</dbReference>
<proteinExistence type="predicted"/>
<evidence type="ECO:0000313" key="2">
    <source>
        <dbReference type="EMBL" id="TYB77260.1"/>
    </source>
</evidence>
<feature type="transmembrane region" description="Helical" evidence="1">
    <location>
        <begin position="148"/>
        <end position="170"/>
    </location>
</feature>
<evidence type="ECO:0000256" key="1">
    <source>
        <dbReference type="SAM" id="Phobius"/>
    </source>
</evidence>
<gene>
    <name evidence="2" type="ORF">ES674_10855</name>
</gene>
<feature type="transmembrane region" description="Helical" evidence="1">
    <location>
        <begin position="77"/>
        <end position="99"/>
    </location>
</feature>
<keyword evidence="1" id="KW-0812">Transmembrane</keyword>
<dbReference type="OrthoDB" id="660361at2"/>
<sequence length="177" mass="19304">MTTNTTKSIAINYGLYLGGVLSLVTVLAYAVNLDLFTKWWFGVAIMILVIVVGVLSSIKSKALLNGFISFKGAFSSYFITILIGLVISSIISFVIFNVIDQEASVVLQEKIIETQVEMMRGFGTPEESIAGIVEEMQKQENLYSLTNILQGIVFQLVGFSVVGLIVALVVKKEPIEA</sequence>
<organism evidence="2 3">
    <name type="scientific">Bizionia myxarmorum</name>
    <dbReference type="NCBI Taxonomy" id="291186"/>
    <lineage>
        <taxon>Bacteria</taxon>
        <taxon>Pseudomonadati</taxon>
        <taxon>Bacteroidota</taxon>
        <taxon>Flavobacteriia</taxon>
        <taxon>Flavobacteriales</taxon>
        <taxon>Flavobacteriaceae</taxon>
        <taxon>Bizionia</taxon>
    </lineage>
</organism>
<dbReference type="InterPro" id="IPR025250">
    <property type="entry name" value="DUF4199"/>
</dbReference>
<dbReference type="Pfam" id="PF13858">
    <property type="entry name" value="DUF4199"/>
    <property type="match status" value="1"/>
</dbReference>
<reference evidence="2 3" key="1">
    <citation type="submission" date="2019-08" db="EMBL/GenBank/DDBJ databases">
        <title>Genomes of Antarctic Bizionia species.</title>
        <authorList>
            <person name="Bowman J.P."/>
        </authorList>
    </citation>
    <scope>NUCLEOTIDE SEQUENCE [LARGE SCALE GENOMIC DNA]</scope>
    <source>
        <strain evidence="2 3">ADA-4</strain>
    </source>
</reference>
<keyword evidence="3" id="KW-1185">Reference proteome</keyword>
<feature type="transmembrane region" description="Helical" evidence="1">
    <location>
        <begin position="12"/>
        <end position="33"/>
    </location>
</feature>
<feature type="transmembrane region" description="Helical" evidence="1">
    <location>
        <begin position="39"/>
        <end position="56"/>
    </location>
</feature>
<dbReference type="AlphaFoldDB" id="A0A5D0R6I1"/>
<name>A0A5D0R6I1_9FLAO</name>
<evidence type="ECO:0000313" key="3">
    <source>
        <dbReference type="Proteomes" id="UP000323720"/>
    </source>
</evidence>
<dbReference type="Proteomes" id="UP000323720">
    <property type="component" value="Unassembled WGS sequence"/>
</dbReference>
<keyword evidence="1" id="KW-0472">Membrane</keyword>
<accession>A0A5D0R6I1</accession>
<protein>
    <submittedName>
        <fullName evidence="2">DUF4199 domain-containing protein</fullName>
    </submittedName>
</protein>
<keyword evidence="1" id="KW-1133">Transmembrane helix</keyword>
<comment type="caution">
    <text evidence="2">The sequence shown here is derived from an EMBL/GenBank/DDBJ whole genome shotgun (WGS) entry which is preliminary data.</text>
</comment>